<protein>
    <submittedName>
        <fullName evidence="2">Uncharacterized protein</fullName>
    </submittedName>
</protein>
<sequence length="149" mass="15542">MAPTTEKEMRILAIAWTQCAEAEYQPKVDYNKLASLCDFPTAGAATKAYSRARKSFFANGAEASGDGNGMPATPKTPKSTGKKRAAAEDGDTPAETGSVKKRARKTKAQIAAEAAAAAAAADDDDEEGLLAKSEVKDEGVKAEPSNDDD</sequence>
<gene>
    <name evidence="2" type="ORF">TI39_contig392g00002</name>
</gene>
<evidence type="ECO:0000313" key="2">
    <source>
        <dbReference type="EMBL" id="KJX98767.1"/>
    </source>
</evidence>
<name>A0A0F4GNX2_9PEZI</name>
<evidence type="ECO:0000313" key="3">
    <source>
        <dbReference type="Proteomes" id="UP000033647"/>
    </source>
</evidence>
<dbReference type="AlphaFoldDB" id="A0A0F4GNX2"/>
<feature type="region of interest" description="Disordered" evidence="1">
    <location>
        <begin position="59"/>
        <end position="149"/>
    </location>
</feature>
<accession>A0A0F4GNX2</accession>
<keyword evidence="3" id="KW-1185">Reference proteome</keyword>
<reference evidence="2 3" key="1">
    <citation type="submission" date="2015-03" db="EMBL/GenBank/DDBJ databases">
        <title>RNA-seq based gene annotation and comparative genomics of four Zymoseptoria species reveal species-specific pathogenicity related genes and transposable element activity.</title>
        <authorList>
            <person name="Grandaubert J."/>
            <person name="Bhattacharyya A."/>
            <person name="Stukenbrock E.H."/>
        </authorList>
    </citation>
    <scope>NUCLEOTIDE SEQUENCE [LARGE SCALE GENOMIC DNA]</scope>
    <source>
        <strain evidence="2 3">Zb18110</strain>
    </source>
</reference>
<organism evidence="2 3">
    <name type="scientific">Zymoseptoria brevis</name>
    <dbReference type="NCBI Taxonomy" id="1047168"/>
    <lineage>
        <taxon>Eukaryota</taxon>
        <taxon>Fungi</taxon>
        <taxon>Dikarya</taxon>
        <taxon>Ascomycota</taxon>
        <taxon>Pezizomycotina</taxon>
        <taxon>Dothideomycetes</taxon>
        <taxon>Dothideomycetidae</taxon>
        <taxon>Mycosphaerellales</taxon>
        <taxon>Mycosphaerellaceae</taxon>
        <taxon>Zymoseptoria</taxon>
    </lineage>
</organism>
<evidence type="ECO:0000256" key="1">
    <source>
        <dbReference type="SAM" id="MobiDB-lite"/>
    </source>
</evidence>
<comment type="caution">
    <text evidence="2">The sequence shown here is derived from an EMBL/GenBank/DDBJ whole genome shotgun (WGS) entry which is preliminary data.</text>
</comment>
<dbReference type="OrthoDB" id="5403747at2759"/>
<dbReference type="Proteomes" id="UP000033647">
    <property type="component" value="Unassembled WGS sequence"/>
</dbReference>
<feature type="compositionally biased region" description="Low complexity" evidence="1">
    <location>
        <begin position="111"/>
        <end position="120"/>
    </location>
</feature>
<proteinExistence type="predicted"/>
<dbReference type="EMBL" id="LAFY01000384">
    <property type="protein sequence ID" value="KJX98767.1"/>
    <property type="molecule type" value="Genomic_DNA"/>
</dbReference>